<name>A0A1M5F9Y3_STRHI</name>
<reference evidence="1 2" key="1">
    <citation type="submission" date="2016-11" db="EMBL/GenBank/DDBJ databases">
        <authorList>
            <person name="Jaros S."/>
            <person name="Januszkiewicz K."/>
            <person name="Wedrychowicz H."/>
        </authorList>
    </citation>
    <scope>NUCLEOTIDE SEQUENCE [LARGE SCALE GENOMIC DNA]</scope>
    <source>
        <strain evidence="1 2">DSM 44523</strain>
    </source>
</reference>
<organism evidence="1 2">
    <name type="scientific">Streptoalloteichus hindustanus</name>
    <dbReference type="NCBI Taxonomy" id="2017"/>
    <lineage>
        <taxon>Bacteria</taxon>
        <taxon>Bacillati</taxon>
        <taxon>Actinomycetota</taxon>
        <taxon>Actinomycetes</taxon>
        <taxon>Pseudonocardiales</taxon>
        <taxon>Pseudonocardiaceae</taxon>
        <taxon>Streptoalloteichus</taxon>
    </lineage>
</organism>
<dbReference type="InterPro" id="IPR031013">
    <property type="entry name" value="CGA_synth-rel"/>
</dbReference>
<dbReference type="RefSeq" id="WP_083959773.1">
    <property type="nucleotide sequence ID" value="NZ_FQVN01000005.1"/>
</dbReference>
<dbReference type="OrthoDB" id="4128754at2"/>
<dbReference type="Proteomes" id="UP000184501">
    <property type="component" value="Unassembled WGS sequence"/>
</dbReference>
<sequence>MGTGFAIRRRVLVAADQRNVDSVTAARRVAAHLTDVDVLMRTEDGHAPPGEDSPDAALVCDDIPLAEDLARRQVPVVFLSSSAVDPETWPDGVTVRCRHRPAWLPSLWDGVTGVGTMAPARLRRTRDRDGVLALVSLAGGSAAEARRYVGEVLRPVVDTWRRRWADEVLVVGDAHLDALADGLGGLDRTRVRSVAEIDVDDAHAKAGQLLATPTLTAATLAWARRAPVVLLPPANARQERLVAALADPWGTPAAVTAADLADAPTPGGLAVVTGSVALASDDLRGAQRVARQVRQVTFAPV</sequence>
<dbReference type="AlphaFoldDB" id="A0A1M5F9Y3"/>
<dbReference type="NCBIfam" id="TIGR04469">
    <property type="entry name" value="CGA_synth_rel"/>
    <property type="match status" value="1"/>
</dbReference>
<protein>
    <submittedName>
        <fullName evidence="1">CGA synthase-related protein</fullName>
    </submittedName>
</protein>
<keyword evidence="2" id="KW-1185">Reference proteome</keyword>
<dbReference type="STRING" id="2017.SAMN05444320_105322"/>
<accession>A0A1M5F9Y3</accession>
<evidence type="ECO:0000313" key="2">
    <source>
        <dbReference type="Proteomes" id="UP000184501"/>
    </source>
</evidence>
<evidence type="ECO:0000313" key="1">
    <source>
        <dbReference type="EMBL" id="SHF87881.1"/>
    </source>
</evidence>
<proteinExistence type="predicted"/>
<gene>
    <name evidence="1" type="ORF">SAMN05444320_105322</name>
</gene>
<dbReference type="EMBL" id="FQVN01000005">
    <property type="protein sequence ID" value="SHF87881.1"/>
    <property type="molecule type" value="Genomic_DNA"/>
</dbReference>